<protein>
    <recommendedName>
        <fullName evidence="5">Cholestenol delta-isomerase</fullName>
    </recommendedName>
</protein>
<evidence type="ECO:0000313" key="3">
    <source>
        <dbReference type="EMBL" id="KAF3040705.1"/>
    </source>
</evidence>
<keyword evidence="4" id="KW-1185">Reference proteome</keyword>
<reference evidence="3" key="1">
    <citation type="submission" date="2019-04" db="EMBL/GenBank/DDBJ databases">
        <title>Sequencing of skin fungus with MAO and IRED activity.</title>
        <authorList>
            <person name="Marsaioli A.J."/>
            <person name="Bonatto J.M.C."/>
            <person name="Reis Junior O."/>
        </authorList>
    </citation>
    <scope>NUCLEOTIDE SEQUENCE</scope>
    <source>
        <strain evidence="3">28M1</strain>
    </source>
</reference>
<dbReference type="Proteomes" id="UP000758155">
    <property type="component" value="Unassembled WGS sequence"/>
</dbReference>
<dbReference type="PANTHER" id="PTHR37919:SF2">
    <property type="entry name" value="EXPERA DOMAIN-CONTAINING PROTEIN"/>
    <property type="match status" value="1"/>
</dbReference>
<sequence>MVATRQHPRGDFPAFEPSPTKRPSRTSTASPAPTSPTAATRASAANVSPTAETVARRAAAVAERATKVIDSNASRALNAVAPPSPSEVGEGTWCHTASNITILWLVVSLPLVLWDSLYILLRPHTMAGGALQWPLWKPYEIYAAIDYVYGWPGWESNDGFGGAQGALNAVETVLYGLYVMIIYYHSVPAPTGTGLDVKSEGLGAWLAGGRKVPGKNGNRALLIGFTAAVMTLSKTVLYYFNEYFSSFKSVGHNDWFTIFVLYGVMNGLWVIFPAYMTVVFGSDILQALDNATEAPSEKEE</sequence>
<dbReference type="AlphaFoldDB" id="A0A9P4WRN2"/>
<comment type="caution">
    <text evidence="3">The sequence shown here is derived from an EMBL/GenBank/DDBJ whole genome shotgun (WGS) entry which is preliminary data.</text>
</comment>
<keyword evidence="2" id="KW-0472">Membrane</keyword>
<dbReference type="EMBL" id="SWKV01000024">
    <property type="protein sequence ID" value="KAF3040705.1"/>
    <property type="molecule type" value="Genomic_DNA"/>
</dbReference>
<name>A0A9P4WRN2_9PLEO</name>
<evidence type="ECO:0000313" key="4">
    <source>
        <dbReference type="Proteomes" id="UP000758155"/>
    </source>
</evidence>
<evidence type="ECO:0000256" key="1">
    <source>
        <dbReference type="SAM" id="MobiDB-lite"/>
    </source>
</evidence>
<feature type="compositionally biased region" description="Low complexity" evidence="1">
    <location>
        <begin position="25"/>
        <end position="49"/>
    </location>
</feature>
<evidence type="ECO:0008006" key="5">
    <source>
        <dbReference type="Google" id="ProtNLM"/>
    </source>
</evidence>
<feature type="transmembrane region" description="Helical" evidence="2">
    <location>
        <begin position="220"/>
        <end position="240"/>
    </location>
</feature>
<gene>
    <name evidence="3" type="ORF">E8E12_006297</name>
</gene>
<keyword evidence="2" id="KW-0812">Transmembrane</keyword>
<dbReference type="OrthoDB" id="60858at2759"/>
<feature type="transmembrane region" description="Helical" evidence="2">
    <location>
        <begin position="102"/>
        <end position="121"/>
    </location>
</feature>
<feature type="transmembrane region" description="Helical" evidence="2">
    <location>
        <begin position="255"/>
        <end position="276"/>
    </location>
</feature>
<proteinExistence type="predicted"/>
<organism evidence="3 4">
    <name type="scientific">Didymella heteroderae</name>
    <dbReference type="NCBI Taxonomy" id="1769908"/>
    <lineage>
        <taxon>Eukaryota</taxon>
        <taxon>Fungi</taxon>
        <taxon>Dikarya</taxon>
        <taxon>Ascomycota</taxon>
        <taxon>Pezizomycotina</taxon>
        <taxon>Dothideomycetes</taxon>
        <taxon>Pleosporomycetidae</taxon>
        <taxon>Pleosporales</taxon>
        <taxon>Pleosporineae</taxon>
        <taxon>Didymellaceae</taxon>
        <taxon>Didymella</taxon>
    </lineage>
</organism>
<accession>A0A9P4WRN2</accession>
<feature type="region of interest" description="Disordered" evidence="1">
    <location>
        <begin position="1"/>
        <end position="49"/>
    </location>
</feature>
<evidence type="ECO:0000256" key="2">
    <source>
        <dbReference type="SAM" id="Phobius"/>
    </source>
</evidence>
<dbReference type="PANTHER" id="PTHR37919">
    <property type="entry name" value="PROTEIN CBG05606"/>
    <property type="match status" value="1"/>
</dbReference>
<keyword evidence="2" id="KW-1133">Transmembrane helix</keyword>